<proteinExistence type="predicted"/>
<dbReference type="EMBL" id="SEZK01000046">
    <property type="protein sequence ID" value="RYU48348.1"/>
    <property type="molecule type" value="Genomic_DNA"/>
</dbReference>
<dbReference type="Proteomes" id="UP000294063">
    <property type="component" value="Unassembled WGS sequence"/>
</dbReference>
<accession>A0A4V1Z8A6</accession>
<dbReference type="EMBL" id="SEZN01000008">
    <property type="protein sequence ID" value="RYU65527.1"/>
    <property type="molecule type" value="Genomic_DNA"/>
</dbReference>
<dbReference type="AlphaFoldDB" id="A0A4V1Z8A6"/>
<comment type="caution">
    <text evidence="1">The sequence shown here is derived from an EMBL/GenBank/DDBJ whole genome shotgun (WGS) entry which is preliminary data.</text>
</comment>
<name>A0A4V1Z8A6_9GAMM</name>
<evidence type="ECO:0000313" key="2">
    <source>
        <dbReference type="EMBL" id="RYU65527.1"/>
    </source>
</evidence>
<evidence type="ECO:0000313" key="1">
    <source>
        <dbReference type="EMBL" id="RYU48348.1"/>
    </source>
</evidence>
<dbReference type="RefSeq" id="WP_130047474.1">
    <property type="nucleotide sequence ID" value="NZ_SEZK01000046.1"/>
</dbReference>
<reference evidence="3 4" key="1">
    <citation type="submission" date="2019-02" db="EMBL/GenBank/DDBJ databases">
        <title>Genome sequences of Aliivibrio finisterrensis strains from farmed Atlantic salmon.</title>
        <authorList>
            <person name="Bowman J.P."/>
        </authorList>
    </citation>
    <scope>NUCLEOTIDE SEQUENCE [LARGE SCALE GENOMIC DNA]</scope>
    <source>
        <strain evidence="2 4">A21</strain>
        <strain evidence="1 3">A46</strain>
    </source>
</reference>
<evidence type="ECO:0000313" key="4">
    <source>
        <dbReference type="Proteomes" id="UP000294166"/>
    </source>
</evidence>
<evidence type="ECO:0000313" key="3">
    <source>
        <dbReference type="Proteomes" id="UP000294063"/>
    </source>
</evidence>
<keyword evidence="4" id="KW-1185">Reference proteome</keyword>
<dbReference type="Proteomes" id="UP000294166">
    <property type="component" value="Unassembled WGS sequence"/>
</dbReference>
<gene>
    <name evidence="2" type="ORF">ERW53_06465</name>
    <name evidence="1" type="ORF">ERW57_17390</name>
</gene>
<organism evidence="1 3">
    <name type="scientific">Aliivibrio finisterrensis</name>
    <dbReference type="NCBI Taxonomy" id="511998"/>
    <lineage>
        <taxon>Bacteria</taxon>
        <taxon>Pseudomonadati</taxon>
        <taxon>Pseudomonadota</taxon>
        <taxon>Gammaproteobacteria</taxon>
        <taxon>Vibrionales</taxon>
        <taxon>Vibrionaceae</taxon>
        <taxon>Aliivibrio</taxon>
    </lineage>
</organism>
<sequence>MSTIIEKNTILVPVPSPTCKHLFIVLTTPEGDPPVVVMVNITTRRPTSDSTVVLTPGDHSFVKHESVIAFEHASLFEVSRLESGLASGALSKYPDISESLFSAVKAGLLSSPRTPQGIKDYCSSRF</sequence>
<protein>
    <submittedName>
        <fullName evidence="1">Uncharacterized protein</fullName>
    </submittedName>
</protein>